<evidence type="ECO:0000259" key="6">
    <source>
        <dbReference type="PROSITE" id="PS50931"/>
    </source>
</evidence>
<comment type="similarity">
    <text evidence="1">Belongs to the LysR transcriptional regulatory family.</text>
</comment>
<feature type="compositionally biased region" description="Gly residues" evidence="5">
    <location>
        <begin position="296"/>
        <end position="310"/>
    </location>
</feature>
<dbReference type="Pfam" id="PF03466">
    <property type="entry name" value="LysR_substrate"/>
    <property type="match status" value="1"/>
</dbReference>
<evidence type="ECO:0000256" key="3">
    <source>
        <dbReference type="ARBA" id="ARBA00023125"/>
    </source>
</evidence>
<feature type="domain" description="HTH lysR-type" evidence="6">
    <location>
        <begin position="11"/>
        <end position="68"/>
    </location>
</feature>
<evidence type="ECO:0000256" key="1">
    <source>
        <dbReference type="ARBA" id="ARBA00009437"/>
    </source>
</evidence>
<proteinExistence type="inferred from homology"/>
<dbReference type="InterPro" id="IPR005119">
    <property type="entry name" value="LysR_subst-bd"/>
</dbReference>
<dbReference type="EMBL" id="JBEZFP010000007">
    <property type="protein sequence ID" value="MEU8132775.1"/>
    <property type="molecule type" value="Genomic_DNA"/>
</dbReference>
<feature type="region of interest" description="Disordered" evidence="5">
    <location>
        <begin position="285"/>
        <end position="312"/>
    </location>
</feature>
<dbReference type="InterPro" id="IPR050950">
    <property type="entry name" value="HTH-type_LysR_regulators"/>
</dbReference>
<organism evidence="7 8">
    <name type="scientific">Streptodolium elevatio</name>
    <dbReference type="NCBI Taxonomy" id="3157996"/>
    <lineage>
        <taxon>Bacteria</taxon>
        <taxon>Bacillati</taxon>
        <taxon>Actinomycetota</taxon>
        <taxon>Actinomycetes</taxon>
        <taxon>Kitasatosporales</taxon>
        <taxon>Streptomycetaceae</taxon>
        <taxon>Streptodolium</taxon>
    </lineage>
</organism>
<dbReference type="InterPro" id="IPR000847">
    <property type="entry name" value="LysR_HTH_N"/>
</dbReference>
<dbReference type="PRINTS" id="PR00039">
    <property type="entry name" value="HTHLYSR"/>
</dbReference>
<dbReference type="Gene3D" id="3.40.190.290">
    <property type="match status" value="1"/>
</dbReference>
<keyword evidence="2" id="KW-0805">Transcription regulation</keyword>
<dbReference type="SUPFAM" id="SSF46785">
    <property type="entry name" value="Winged helix' DNA-binding domain"/>
    <property type="match status" value="1"/>
</dbReference>
<evidence type="ECO:0000256" key="4">
    <source>
        <dbReference type="ARBA" id="ARBA00023163"/>
    </source>
</evidence>
<dbReference type="PANTHER" id="PTHR30419">
    <property type="entry name" value="HTH-TYPE TRANSCRIPTIONAL REGULATOR YBHD"/>
    <property type="match status" value="1"/>
</dbReference>
<evidence type="ECO:0000256" key="2">
    <source>
        <dbReference type="ARBA" id="ARBA00023015"/>
    </source>
</evidence>
<gene>
    <name evidence="7" type="ORF">AB0C36_04620</name>
</gene>
<dbReference type="Proteomes" id="UP001551482">
    <property type="component" value="Unassembled WGS sequence"/>
</dbReference>
<dbReference type="RefSeq" id="WP_358349148.1">
    <property type="nucleotide sequence ID" value="NZ_JBEZFP010000007.1"/>
</dbReference>
<dbReference type="PROSITE" id="PS50931">
    <property type="entry name" value="HTH_LYSR"/>
    <property type="match status" value="1"/>
</dbReference>
<keyword evidence="8" id="KW-1185">Reference proteome</keyword>
<evidence type="ECO:0000313" key="8">
    <source>
        <dbReference type="Proteomes" id="UP001551482"/>
    </source>
</evidence>
<accession>A0ABV3DAK4</accession>
<dbReference type="Gene3D" id="1.10.10.10">
    <property type="entry name" value="Winged helix-like DNA-binding domain superfamily/Winged helix DNA-binding domain"/>
    <property type="match status" value="1"/>
</dbReference>
<evidence type="ECO:0000256" key="5">
    <source>
        <dbReference type="SAM" id="MobiDB-lite"/>
    </source>
</evidence>
<keyword evidence="4" id="KW-0804">Transcription</keyword>
<dbReference type="Pfam" id="PF00126">
    <property type="entry name" value="HTH_1"/>
    <property type="match status" value="1"/>
</dbReference>
<evidence type="ECO:0000313" key="7">
    <source>
        <dbReference type="EMBL" id="MEU8132775.1"/>
    </source>
</evidence>
<dbReference type="InterPro" id="IPR036390">
    <property type="entry name" value="WH_DNA-bd_sf"/>
</dbReference>
<sequence>MAQDGGTTPRLTVHQLRRLVAVAEHGSISAAAAALFLAQPALSKSLLELERSVGMRLLARTNRGTVLSPDGERAVRLARAILADVRALEGLAQADPPEVSGAAEPQPLRIAATPTLANDLGTHLIPTFATRHPHLRLRLIRSASREALFDALRRGEADAGVAALPAPDDLIADQFAVREVVLVSPAGLDLPDTLSERHLDGLPLVLPPPGSGRRDDIDRGFRRMGFKPVVAMEAEERSAWVACVLAGLGSVFLYRDLVEHLGYEGTDVRAFDPPVRGAVGLIRRRRQPGDPAHPGDPGGPGCPGDPGVPGDGVAAFLAHARANGLRPTRDA</sequence>
<name>A0ABV3DAK4_9ACTN</name>
<protein>
    <submittedName>
        <fullName evidence="7">LysR family transcriptional regulator</fullName>
    </submittedName>
</protein>
<dbReference type="CDD" id="cd05466">
    <property type="entry name" value="PBP2_LTTR_substrate"/>
    <property type="match status" value="1"/>
</dbReference>
<dbReference type="InterPro" id="IPR036388">
    <property type="entry name" value="WH-like_DNA-bd_sf"/>
</dbReference>
<comment type="caution">
    <text evidence="7">The sequence shown here is derived from an EMBL/GenBank/DDBJ whole genome shotgun (WGS) entry which is preliminary data.</text>
</comment>
<keyword evidence="3" id="KW-0238">DNA-binding</keyword>
<dbReference type="SUPFAM" id="SSF53850">
    <property type="entry name" value="Periplasmic binding protein-like II"/>
    <property type="match status" value="1"/>
</dbReference>
<reference evidence="7 8" key="1">
    <citation type="submission" date="2024-06" db="EMBL/GenBank/DDBJ databases">
        <title>The Natural Products Discovery Center: Release of the First 8490 Sequenced Strains for Exploring Actinobacteria Biosynthetic Diversity.</title>
        <authorList>
            <person name="Kalkreuter E."/>
            <person name="Kautsar S.A."/>
            <person name="Yang D."/>
            <person name="Bader C.D."/>
            <person name="Teijaro C.N."/>
            <person name="Fluegel L."/>
            <person name="Davis C.M."/>
            <person name="Simpson J.R."/>
            <person name="Lauterbach L."/>
            <person name="Steele A.D."/>
            <person name="Gui C."/>
            <person name="Meng S."/>
            <person name="Li G."/>
            <person name="Viehrig K."/>
            <person name="Ye F."/>
            <person name="Su P."/>
            <person name="Kiefer A.F."/>
            <person name="Nichols A."/>
            <person name="Cepeda A.J."/>
            <person name="Yan W."/>
            <person name="Fan B."/>
            <person name="Jiang Y."/>
            <person name="Adhikari A."/>
            <person name="Zheng C.-J."/>
            <person name="Schuster L."/>
            <person name="Cowan T.M."/>
            <person name="Smanski M.J."/>
            <person name="Chevrette M.G."/>
            <person name="De Carvalho L.P.S."/>
            <person name="Shen B."/>
        </authorList>
    </citation>
    <scope>NUCLEOTIDE SEQUENCE [LARGE SCALE GENOMIC DNA]</scope>
    <source>
        <strain evidence="7 8">NPDC048946</strain>
    </source>
</reference>